<name>A0A164M2E7_9CRUS</name>
<accession>A0A164M2E7</accession>
<gene>
    <name evidence="1" type="ORF">APZ42_032347</name>
</gene>
<dbReference type="PANTHER" id="PTHR46704">
    <property type="entry name" value="CXC DOMAIN-CONTAINING PROTEIN-RELATED"/>
    <property type="match status" value="1"/>
</dbReference>
<dbReference type="EMBL" id="LRGB01003103">
    <property type="protein sequence ID" value="KZS04661.1"/>
    <property type="molecule type" value="Genomic_DNA"/>
</dbReference>
<protein>
    <recommendedName>
        <fullName evidence="3">Tesmin/TSO1-like CXC domain-containing protein</fullName>
    </recommendedName>
</protein>
<evidence type="ECO:0000313" key="1">
    <source>
        <dbReference type="EMBL" id="KZS04661.1"/>
    </source>
</evidence>
<dbReference type="AlphaFoldDB" id="A0A164M2E7"/>
<evidence type="ECO:0008006" key="3">
    <source>
        <dbReference type="Google" id="ProtNLM"/>
    </source>
</evidence>
<proteinExistence type="predicted"/>
<dbReference type="Proteomes" id="UP000076858">
    <property type="component" value="Unassembled WGS sequence"/>
</dbReference>
<reference evidence="1 2" key="1">
    <citation type="submission" date="2016-03" db="EMBL/GenBank/DDBJ databases">
        <title>EvidentialGene: Evidence-directed Construction of Genes on Genomes.</title>
        <authorList>
            <person name="Gilbert D.G."/>
            <person name="Choi J.-H."/>
            <person name="Mockaitis K."/>
            <person name="Colbourne J."/>
            <person name="Pfrender M."/>
        </authorList>
    </citation>
    <scope>NUCLEOTIDE SEQUENCE [LARGE SCALE GENOMIC DNA]</scope>
    <source>
        <strain evidence="1 2">Xinb3</strain>
        <tissue evidence="1">Complete organism</tissue>
    </source>
</reference>
<keyword evidence="2" id="KW-1185">Reference proteome</keyword>
<sequence>MVSEPKKGKNGKTWDILKILEMFGSNICQLLLFAHAIVGCDTTSKPYGLGKGSTLKLLKKEVDTAREKAMTLIYGGNNNEDINSLRYKIFTQKVSAATSFVNPHDIPPISAAFVHHSRRVYPQVQVWIGNYILEPLHWGWKLSDDLLLPITTELPPAPAELLKVIKCSCAGSCESNRFTCRKNQIPCSIACKNCKGLNCPNSPEIDKNDDDMV</sequence>
<evidence type="ECO:0000313" key="2">
    <source>
        <dbReference type="Proteomes" id="UP000076858"/>
    </source>
</evidence>
<comment type="caution">
    <text evidence="1">The sequence shown here is derived from an EMBL/GenBank/DDBJ whole genome shotgun (WGS) entry which is preliminary data.</text>
</comment>
<organism evidence="1 2">
    <name type="scientific">Daphnia magna</name>
    <dbReference type="NCBI Taxonomy" id="35525"/>
    <lineage>
        <taxon>Eukaryota</taxon>
        <taxon>Metazoa</taxon>
        <taxon>Ecdysozoa</taxon>
        <taxon>Arthropoda</taxon>
        <taxon>Crustacea</taxon>
        <taxon>Branchiopoda</taxon>
        <taxon>Diplostraca</taxon>
        <taxon>Cladocera</taxon>
        <taxon>Anomopoda</taxon>
        <taxon>Daphniidae</taxon>
        <taxon>Daphnia</taxon>
    </lineage>
</organism>
<dbReference type="PANTHER" id="PTHR46704:SF1">
    <property type="entry name" value="TELOMERE LENGTH REGULATION PROTEIN TEL2 HOMOLOG"/>
    <property type="match status" value="1"/>
</dbReference>